<keyword evidence="2 5" id="KW-0032">Aminotransferase</keyword>
<dbReference type="PANTHER" id="PTHR11986">
    <property type="entry name" value="AMINOTRANSFERASE CLASS III"/>
    <property type="match status" value="1"/>
</dbReference>
<comment type="caution">
    <text evidence="5">The sequence shown here is derived from an EMBL/GenBank/DDBJ whole genome shotgun (WGS) entry which is preliminary data.</text>
</comment>
<organism evidence="5 6">
    <name type="scientific">Pedosphaera parvula (strain Ellin514)</name>
    <dbReference type="NCBI Taxonomy" id="320771"/>
    <lineage>
        <taxon>Bacteria</taxon>
        <taxon>Pseudomonadati</taxon>
        <taxon>Verrucomicrobiota</taxon>
        <taxon>Pedosphaerae</taxon>
        <taxon>Pedosphaerales</taxon>
        <taxon>Pedosphaeraceae</taxon>
        <taxon>Pedosphaera</taxon>
    </lineage>
</organism>
<keyword evidence="6" id="KW-1185">Reference proteome</keyword>
<dbReference type="InterPro" id="IPR005814">
    <property type="entry name" value="Aminotrans_3"/>
</dbReference>
<dbReference type="GO" id="GO:0030170">
    <property type="term" value="F:pyridoxal phosphate binding"/>
    <property type="evidence" value="ECO:0007669"/>
    <property type="project" value="InterPro"/>
</dbReference>
<comment type="cofactor">
    <cofactor evidence="1">
        <name>pyridoxal 5'-phosphate</name>
        <dbReference type="ChEBI" id="CHEBI:597326"/>
    </cofactor>
</comment>
<dbReference type="AlphaFoldDB" id="B9XG49"/>
<dbReference type="Proteomes" id="UP000003688">
    <property type="component" value="Unassembled WGS sequence"/>
</dbReference>
<dbReference type="OrthoDB" id="9807885at2"/>
<keyword evidence="3 4" id="KW-0663">Pyridoxal phosphate</keyword>
<evidence type="ECO:0000313" key="5">
    <source>
        <dbReference type="EMBL" id="EEF61211.1"/>
    </source>
</evidence>
<dbReference type="PROSITE" id="PS00600">
    <property type="entry name" value="AA_TRANSFER_CLASS_3"/>
    <property type="match status" value="1"/>
</dbReference>
<dbReference type="GO" id="GO:0008483">
    <property type="term" value="F:transaminase activity"/>
    <property type="evidence" value="ECO:0007669"/>
    <property type="project" value="UniProtKB-KW"/>
</dbReference>
<dbReference type="FunFam" id="3.40.640.10:FF:000004">
    <property type="entry name" value="Acetylornithine aminotransferase"/>
    <property type="match status" value="1"/>
</dbReference>
<dbReference type="GO" id="GO:0042802">
    <property type="term" value="F:identical protein binding"/>
    <property type="evidence" value="ECO:0007669"/>
    <property type="project" value="TreeGrafter"/>
</dbReference>
<dbReference type="InterPro" id="IPR015421">
    <property type="entry name" value="PyrdxlP-dep_Trfase_major"/>
</dbReference>
<evidence type="ECO:0000256" key="2">
    <source>
        <dbReference type="ARBA" id="ARBA00022576"/>
    </source>
</evidence>
<dbReference type="InterPro" id="IPR050103">
    <property type="entry name" value="Class-III_PLP-dep_AT"/>
</dbReference>
<evidence type="ECO:0000256" key="3">
    <source>
        <dbReference type="ARBA" id="ARBA00022898"/>
    </source>
</evidence>
<name>B9XG49_PEDPL</name>
<dbReference type="CDD" id="cd00610">
    <property type="entry name" value="OAT_like"/>
    <property type="match status" value="1"/>
</dbReference>
<keyword evidence="5" id="KW-0808">Transferase</keyword>
<dbReference type="STRING" id="320771.Cflav_PD3928"/>
<dbReference type="SUPFAM" id="SSF53383">
    <property type="entry name" value="PLP-dependent transferases"/>
    <property type="match status" value="1"/>
</dbReference>
<dbReference type="RefSeq" id="WP_007414795.1">
    <property type="nucleotide sequence ID" value="NZ_ABOX02000011.1"/>
</dbReference>
<gene>
    <name evidence="5" type="ORF">Cflav_PD3928</name>
</gene>
<evidence type="ECO:0000256" key="4">
    <source>
        <dbReference type="RuleBase" id="RU003560"/>
    </source>
</evidence>
<dbReference type="Gene3D" id="3.90.1150.10">
    <property type="entry name" value="Aspartate Aminotransferase, domain 1"/>
    <property type="match status" value="1"/>
</dbReference>
<dbReference type="PIRSF" id="PIRSF000521">
    <property type="entry name" value="Transaminase_4ab_Lys_Orn"/>
    <property type="match status" value="1"/>
</dbReference>
<protein>
    <submittedName>
        <fullName evidence="5">Aminotransferase class-III</fullName>
    </submittedName>
</protein>
<sequence>MQTDSEVLPQRSGGLDICALIEQHEGRNYELHAEHINPANVRTLQTIGFDRCYVRGEGPYLWDIEGTKYLDFLSGYGVFGLGRNHPDVRRVLIDFLNTDYPSLVKMEAPMLSGLLAQELKKRMPNQLDMVFFGNSGADGVETAIKYAKCATGKPGIIYCEKAFHGLTSGALSLNGDENFRSGFAPFMPDCRAIPFNDLEALEAELLKGDVAGFIVEPVQGKGVNIPSPGYLYEAAALCHKHGALFIDDEVQTGMGRAGRFLAIEHEGEIDPDIVILSKALSGGYIPISAVLCKKWIHDKVFSSMQRSVVHSSTFSQGNFAMAAGLAALDVIDRYDLIAKAEKLGDFLGHALQAMIPRFEFLHEVRWRGLMMGIEFGPPHSLGLKTAWKLIHTMDKSLFPQAAIIPLLDKHHIITQIAGHHIDVIKLLPPLVISEDDVQWFLGAFEDVLIQMHRFPGPAWDVLTDIGRMALTHRAR</sequence>
<reference evidence="5 6" key="1">
    <citation type="journal article" date="2011" name="J. Bacteriol.">
        <title>Genome sequence of 'Pedosphaera parvula' Ellin514, an aerobic Verrucomicrobial isolate from pasture soil.</title>
        <authorList>
            <person name="Kant R."/>
            <person name="van Passel M.W."/>
            <person name="Sangwan P."/>
            <person name="Palva A."/>
            <person name="Lucas S."/>
            <person name="Copeland A."/>
            <person name="Lapidus A."/>
            <person name="Glavina Del Rio T."/>
            <person name="Dalin E."/>
            <person name="Tice H."/>
            <person name="Bruce D."/>
            <person name="Goodwin L."/>
            <person name="Pitluck S."/>
            <person name="Chertkov O."/>
            <person name="Larimer F.W."/>
            <person name="Land M.L."/>
            <person name="Hauser L."/>
            <person name="Brettin T.S."/>
            <person name="Detter J.C."/>
            <person name="Han S."/>
            <person name="de Vos W.M."/>
            <person name="Janssen P.H."/>
            <person name="Smidt H."/>
        </authorList>
    </citation>
    <scope>NUCLEOTIDE SEQUENCE [LARGE SCALE GENOMIC DNA]</scope>
    <source>
        <strain evidence="5 6">Ellin514</strain>
    </source>
</reference>
<dbReference type="Pfam" id="PF00202">
    <property type="entry name" value="Aminotran_3"/>
    <property type="match status" value="1"/>
</dbReference>
<dbReference type="PANTHER" id="PTHR11986:SF121">
    <property type="entry name" value="BLR3010 PROTEIN"/>
    <property type="match status" value="1"/>
</dbReference>
<accession>B9XG49</accession>
<proteinExistence type="inferred from homology"/>
<dbReference type="InterPro" id="IPR015422">
    <property type="entry name" value="PyrdxlP-dep_Trfase_small"/>
</dbReference>
<evidence type="ECO:0000256" key="1">
    <source>
        <dbReference type="ARBA" id="ARBA00001933"/>
    </source>
</evidence>
<dbReference type="InterPro" id="IPR049704">
    <property type="entry name" value="Aminotrans_3_PPA_site"/>
</dbReference>
<dbReference type="InterPro" id="IPR015424">
    <property type="entry name" value="PyrdxlP-dep_Trfase"/>
</dbReference>
<evidence type="ECO:0000313" key="6">
    <source>
        <dbReference type="Proteomes" id="UP000003688"/>
    </source>
</evidence>
<dbReference type="Gene3D" id="3.40.640.10">
    <property type="entry name" value="Type I PLP-dependent aspartate aminotransferase-like (Major domain)"/>
    <property type="match status" value="1"/>
</dbReference>
<comment type="similarity">
    <text evidence="4">Belongs to the class-III pyridoxal-phosphate-dependent aminotransferase family.</text>
</comment>
<dbReference type="EMBL" id="ABOX02000011">
    <property type="protein sequence ID" value="EEF61211.1"/>
    <property type="molecule type" value="Genomic_DNA"/>
</dbReference>